<feature type="transmembrane region" description="Helical" evidence="1">
    <location>
        <begin position="130"/>
        <end position="152"/>
    </location>
</feature>
<evidence type="ECO:0000313" key="2">
    <source>
        <dbReference type="EMBL" id="RLK51798.1"/>
    </source>
</evidence>
<reference evidence="2 3" key="1">
    <citation type="submission" date="2018-10" db="EMBL/GenBank/DDBJ databases">
        <title>Comparative analysis of microorganisms from saline springs in Andes Mountain Range, Colombia.</title>
        <authorList>
            <person name="Rubin E."/>
        </authorList>
    </citation>
    <scope>NUCLEOTIDE SEQUENCE [LARGE SCALE GENOMIC DNA]</scope>
    <source>
        <strain evidence="2 3">USBA GBX 843</strain>
    </source>
</reference>
<evidence type="ECO:0000313" key="3">
    <source>
        <dbReference type="Proteomes" id="UP000274786"/>
    </source>
</evidence>
<keyword evidence="1" id="KW-1133">Transmembrane helix</keyword>
<dbReference type="AlphaFoldDB" id="A0A498CHK0"/>
<name>A0A498CHK0_9GAMM</name>
<dbReference type="EMBL" id="RCDC01000006">
    <property type="protein sequence ID" value="RLK51798.1"/>
    <property type="molecule type" value="Genomic_DNA"/>
</dbReference>
<accession>A0A498CHK0</accession>
<feature type="transmembrane region" description="Helical" evidence="1">
    <location>
        <begin position="80"/>
        <end position="100"/>
    </location>
</feature>
<gene>
    <name evidence="2" type="ORF">BCL79_2941</name>
</gene>
<keyword evidence="1" id="KW-0812">Transmembrane</keyword>
<protein>
    <submittedName>
        <fullName evidence="2">Uncharacterized protein</fullName>
    </submittedName>
</protein>
<sequence length="273" mass="30204">METDSTPDSSSPWYRRWRTDSTLYITGAALMLIGFFGPMMQWGKWGKWGQVVVFAGVVFMGAGLLVRLVPAFRRAWKSVVVRRLVFLGHIGVLVLAAMYARNLMTSATGLPGQDFTLGTSALSLLLYPFAWLWVFVVVAGLGVMIWQVVVFARMILHSVLKVVPSAIVRRWAQHAAKGMHRNFAHLLGGFGILLGLALPHDHLRVYQPAVEGLARWAAFYGDYQAVTRYPGIAPGTRVLLHANGVYSTATVQPDRSIRIDVGMWKAPPAVRAE</sequence>
<dbReference type="Proteomes" id="UP000274786">
    <property type="component" value="Unassembled WGS sequence"/>
</dbReference>
<proteinExistence type="predicted"/>
<comment type="caution">
    <text evidence="2">The sequence shown here is derived from an EMBL/GenBank/DDBJ whole genome shotgun (WGS) entry which is preliminary data.</text>
</comment>
<feature type="transmembrane region" description="Helical" evidence="1">
    <location>
        <begin position="48"/>
        <end position="68"/>
    </location>
</feature>
<feature type="transmembrane region" description="Helical" evidence="1">
    <location>
        <begin position="21"/>
        <end position="42"/>
    </location>
</feature>
<evidence type="ECO:0000256" key="1">
    <source>
        <dbReference type="SAM" id="Phobius"/>
    </source>
</evidence>
<organism evidence="2 3">
    <name type="scientific">Stenotrophomonas rhizophila</name>
    <dbReference type="NCBI Taxonomy" id="216778"/>
    <lineage>
        <taxon>Bacteria</taxon>
        <taxon>Pseudomonadati</taxon>
        <taxon>Pseudomonadota</taxon>
        <taxon>Gammaproteobacteria</taxon>
        <taxon>Lysobacterales</taxon>
        <taxon>Lysobacteraceae</taxon>
        <taxon>Stenotrophomonas</taxon>
    </lineage>
</organism>
<keyword evidence="1" id="KW-0472">Membrane</keyword>